<dbReference type="ExpressionAtlas" id="Q43771">
    <property type="expression patterns" value="baseline and differential"/>
</dbReference>
<name>Q43771_HORVU</name>
<dbReference type="InterPro" id="IPR029063">
    <property type="entry name" value="SAM-dependent_MTases_sf"/>
</dbReference>
<dbReference type="SUPFAM" id="SSF46785">
    <property type="entry name" value="Winged helix' DNA-binding domain"/>
    <property type="match status" value="1"/>
</dbReference>
<dbReference type="InterPro" id="IPR036388">
    <property type="entry name" value="WH-like_DNA-bd_sf"/>
</dbReference>
<sequence>MQDTSSTQHKSLPNNIIEMDMVTSMPLEANSNGQILQAEAELFCHSFGYLKSMALQSVVKLRIPDVLHRYGGAASLPELLSTVPIHPNKLPYLPRLMKMLAAAGIFTAEDVPATVGDGEPTTLYHLNAVSRLLVDDASVNGGASMSPCVLLGTVPLFLGASLKLHEWLQSEEQATTETPFMLAHGGTLYGIGGRDSEFNTVFNKAMGASSEFVAALAVRECRDVFAGIKSLVDVAGGNGTTARTIAEAFPYVKCSVLDLPQVIQGISSHGTVEFVAGDMMEFVPPAEAVLLKYVLHNWSDQDCVKILTRCREAISHGEKAGKVIIIDTVVGSPSQQILESQVTMDLSMMMLFNGKVREEQNWHKIFLEAGFSHYKIHNVLGMRSLIEVQP</sequence>
<protein>
    <submittedName>
        <fullName evidence="7">Flavonoid 7-O-methyltransferase</fullName>
        <ecNumber evidence="7">2.1.1.6</ecNumber>
    </submittedName>
</protein>
<feature type="active site" description="Proton acceptor" evidence="4">
    <location>
        <position position="296"/>
    </location>
</feature>
<dbReference type="InterPro" id="IPR016461">
    <property type="entry name" value="COMT-like"/>
</dbReference>
<dbReference type="GO" id="GO:0046983">
    <property type="term" value="F:protein dimerization activity"/>
    <property type="evidence" value="ECO:0007669"/>
    <property type="project" value="InterPro"/>
</dbReference>
<dbReference type="BioCyc" id="MetaCyc:MONOMER-18654"/>
<dbReference type="InterPro" id="IPR012967">
    <property type="entry name" value="COMT_dimerisation"/>
</dbReference>
<dbReference type="GO" id="GO:0032259">
    <property type="term" value="P:methylation"/>
    <property type="evidence" value="ECO:0007669"/>
    <property type="project" value="UniProtKB-KW"/>
</dbReference>
<dbReference type="PIRSF" id="PIRSF005739">
    <property type="entry name" value="O-mtase"/>
    <property type="match status" value="1"/>
</dbReference>
<organism evidence="7">
    <name type="scientific">Hordeum vulgare</name>
    <name type="common">Barley</name>
    <dbReference type="NCBI Taxonomy" id="4513"/>
    <lineage>
        <taxon>Eukaryota</taxon>
        <taxon>Viridiplantae</taxon>
        <taxon>Streptophyta</taxon>
        <taxon>Embryophyta</taxon>
        <taxon>Tracheophyta</taxon>
        <taxon>Spermatophyta</taxon>
        <taxon>Magnoliopsida</taxon>
        <taxon>Liliopsida</taxon>
        <taxon>Poales</taxon>
        <taxon>Poaceae</taxon>
        <taxon>BOP clade</taxon>
        <taxon>Pooideae</taxon>
        <taxon>Triticodae</taxon>
        <taxon>Triticeae</taxon>
        <taxon>Hordeinae</taxon>
        <taxon>Hordeum</taxon>
    </lineage>
</organism>
<dbReference type="InterPro" id="IPR001077">
    <property type="entry name" value="COMT_C"/>
</dbReference>
<feature type="domain" description="O-methyltransferase C-terminal" evidence="5">
    <location>
        <begin position="164"/>
        <end position="372"/>
    </location>
</feature>
<dbReference type="FunFam" id="3.40.50.150:FF:000057">
    <property type="entry name" value="O-methyltransferase ZRP4"/>
    <property type="match status" value="1"/>
</dbReference>
<dbReference type="PROSITE" id="PS51683">
    <property type="entry name" value="SAM_OMT_II"/>
    <property type="match status" value="1"/>
</dbReference>
<dbReference type="PANTHER" id="PTHR11746">
    <property type="entry name" value="O-METHYLTRANSFERASE"/>
    <property type="match status" value="1"/>
</dbReference>
<evidence type="ECO:0000256" key="1">
    <source>
        <dbReference type="ARBA" id="ARBA00022603"/>
    </source>
</evidence>
<evidence type="ECO:0000259" key="6">
    <source>
        <dbReference type="Pfam" id="PF08100"/>
    </source>
</evidence>
<reference evidence="7" key="1">
    <citation type="journal article" date="1994" name="Plant Mol. Biol.">
        <title>A putative O-methyltransferase from barley is induced by fungal pathogens and UV light.</title>
        <authorList>
            <person name="Gregersen L."/>
            <person name="Christensen A.B."/>
            <person name="Sommer-Knudsen J."/>
            <person name="Collinge D.B."/>
        </authorList>
    </citation>
    <scope>NUCLEOTIDE SEQUENCE</scope>
    <source>
        <tissue evidence="7">1st leaf</tissue>
    </source>
</reference>
<feature type="domain" description="O-methyltransferase dimerisation" evidence="6">
    <location>
        <begin position="44"/>
        <end position="135"/>
    </location>
</feature>
<dbReference type="PIR" id="S52015">
    <property type="entry name" value="S52015"/>
</dbReference>
<dbReference type="EC" id="2.1.1.6" evidence="7"/>
<evidence type="ECO:0000256" key="4">
    <source>
        <dbReference type="PIRSR" id="PIRSR005739-1"/>
    </source>
</evidence>
<dbReference type="GO" id="GO:0016206">
    <property type="term" value="F:catechol O-methyltransferase activity"/>
    <property type="evidence" value="ECO:0007669"/>
    <property type="project" value="UniProtKB-EC"/>
</dbReference>
<keyword evidence="2 7" id="KW-0808">Transferase</keyword>
<dbReference type="BRENDA" id="2.1.1.B74">
    <property type="organism ID" value="2687"/>
</dbReference>
<proteinExistence type="evidence at transcript level"/>
<dbReference type="Pfam" id="PF00891">
    <property type="entry name" value="Methyltransf_2"/>
    <property type="match status" value="1"/>
</dbReference>
<reference evidence="7" key="2">
    <citation type="submission" date="1994-02" db="EMBL/GenBank/DDBJ databases">
        <authorList>
            <person name="Gregersen P.L."/>
        </authorList>
    </citation>
    <scope>NUCLEOTIDE SEQUENCE</scope>
    <source>
        <tissue evidence="7">1st leaf</tissue>
    </source>
</reference>
<dbReference type="InterPro" id="IPR036390">
    <property type="entry name" value="WH_DNA-bd_sf"/>
</dbReference>
<evidence type="ECO:0000259" key="5">
    <source>
        <dbReference type="Pfam" id="PF00891"/>
    </source>
</evidence>
<dbReference type="Gene3D" id="3.40.50.150">
    <property type="entry name" value="Vaccinia Virus protein VP39"/>
    <property type="match status" value="1"/>
</dbReference>
<keyword evidence="3" id="KW-0949">S-adenosyl-L-methionine</keyword>
<keyword evidence="1 7" id="KW-0489">Methyltransferase</keyword>
<dbReference type="Gene3D" id="1.10.10.10">
    <property type="entry name" value="Winged helix-like DNA-binding domain superfamily/Winged helix DNA-binding domain"/>
    <property type="match status" value="1"/>
</dbReference>
<evidence type="ECO:0000256" key="3">
    <source>
        <dbReference type="ARBA" id="ARBA00022691"/>
    </source>
</evidence>
<dbReference type="AlphaFoldDB" id="Q43771"/>
<evidence type="ECO:0000313" key="7">
    <source>
        <dbReference type="EMBL" id="CAA54616.1"/>
    </source>
</evidence>
<dbReference type="EMBL" id="X77467">
    <property type="protein sequence ID" value="CAA54616.1"/>
    <property type="molecule type" value="mRNA"/>
</dbReference>
<dbReference type="Pfam" id="PF08100">
    <property type="entry name" value="Dimerisation"/>
    <property type="match status" value="1"/>
</dbReference>
<accession>Q43771</accession>
<dbReference type="SUPFAM" id="SSF53335">
    <property type="entry name" value="S-adenosyl-L-methionine-dependent methyltransferases"/>
    <property type="match status" value="1"/>
</dbReference>
<evidence type="ECO:0000256" key="2">
    <source>
        <dbReference type="ARBA" id="ARBA00022679"/>
    </source>
</evidence>
<reference evidence="7" key="3">
    <citation type="journal article" date="1998" name="Plant Mol. Biol.">
        <title>A flavonoid 7-O-methyltransferase is expressed in barley leaves in response to pathogen attack.</title>
        <authorList>
            <person name="Christensen A.B."/>
            <person name="Gregersen P.L."/>
            <person name="Olsen C.E."/>
            <person name="Collinge D.B."/>
        </authorList>
    </citation>
    <scope>NUCLEOTIDE SEQUENCE</scope>
    <source>
        <tissue evidence="7">1st leaf</tissue>
    </source>
</reference>